<comment type="caution">
    <text evidence="1">The sequence shown here is derived from an EMBL/GenBank/DDBJ whole genome shotgun (WGS) entry which is preliminary data.</text>
</comment>
<reference evidence="1" key="1">
    <citation type="submission" date="2020-10" db="EMBL/GenBank/DDBJ databases">
        <title>High-Quality Genome Resource of Clonostachys rosea strain S41 by Oxford Nanopore Long-Read Sequencing.</title>
        <authorList>
            <person name="Wang H."/>
        </authorList>
    </citation>
    <scope>NUCLEOTIDE SEQUENCE</scope>
    <source>
        <strain evidence="1">S41</strain>
    </source>
</reference>
<name>A0A8H7K6E1_BIOOC</name>
<dbReference type="AlphaFoldDB" id="A0A8H7K6E1"/>
<sequence length="239" mass="28077">MDMGNPHYILVQNFSRQSQEWLTHDNFAIGAIVDDPKNPKESAVVPGHIWGWDGDSLLKEGPFRGKIPISANDKQQVSNKPTSYAITELNGFFSRLTCAEEARMPDILETRYSAERFAQRLMDHHQTARFFYDFNYSTWKKIFPLYMVTGIKYANGLRYWIKRDRDWYDRGTLVDRTDWPAHEGWILDRKVGIAYRIHEINMDRRGTIRFDVYVDNKRATCCRHDKVLELGSFTRGNRS</sequence>
<accession>A0A8H7K6E1</accession>
<proteinExistence type="predicted"/>
<dbReference type="Proteomes" id="UP000616885">
    <property type="component" value="Unassembled WGS sequence"/>
</dbReference>
<protein>
    <submittedName>
        <fullName evidence="1">Uncharacterized protein</fullName>
    </submittedName>
</protein>
<dbReference type="EMBL" id="JADCTT010000009">
    <property type="protein sequence ID" value="KAF9747861.1"/>
    <property type="molecule type" value="Genomic_DNA"/>
</dbReference>
<evidence type="ECO:0000313" key="1">
    <source>
        <dbReference type="EMBL" id="KAF9747861.1"/>
    </source>
</evidence>
<evidence type="ECO:0000313" key="2">
    <source>
        <dbReference type="Proteomes" id="UP000616885"/>
    </source>
</evidence>
<organism evidence="1 2">
    <name type="scientific">Bionectria ochroleuca</name>
    <name type="common">Gliocladium roseum</name>
    <dbReference type="NCBI Taxonomy" id="29856"/>
    <lineage>
        <taxon>Eukaryota</taxon>
        <taxon>Fungi</taxon>
        <taxon>Dikarya</taxon>
        <taxon>Ascomycota</taxon>
        <taxon>Pezizomycotina</taxon>
        <taxon>Sordariomycetes</taxon>
        <taxon>Hypocreomycetidae</taxon>
        <taxon>Hypocreales</taxon>
        <taxon>Bionectriaceae</taxon>
        <taxon>Clonostachys</taxon>
    </lineage>
</organism>
<gene>
    <name evidence="1" type="ORF">IM811_017366</name>
</gene>